<dbReference type="RefSeq" id="WP_179433619.1">
    <property type="nucleotide sequence ID" value="NZ_BAABLC010000002.1"/>
</dbReference>
<organism evidence="5 6">
    <name type="scientific">Microbacterium pseudoresistens</name>
    <dbReference type="NCBI Taxonomy" id="640634"/>
    <lineage>
        <taxon>Bacteria</taxon>
        <taxon>Bacillati</taxon>
        <taxon>Actinomycetota</taxon>
        <taxon>Actinomycetes</taxon>
        <taxon>Micrococcales</taxon>
        <taxon>Microbacteriaceae</taxon>
        <taxon>Microbacterium</taxon>
    </lineage>
</organism>
<dbReference type="InterPro" id="IPR013154">
    <property type="entry name" value="ADH-like_N"/>
</dbReference>
<dbReference type="SUPFAM" id="SSF50129">
    <property type="entry name" value="GroES-like"/>
    <property type="match status" value="1"/>
</dbReference>
<dbReference type="Gene3D" id="3.90.180.10">
    <property type="entry name" value="Medium-chain alcohol dehydrogenases, catalytic domain"/>
    <property type="match status" value="1"/>
</dbReference>
<feature type="domain" description="Alcohol dehydrogenase-like C-terminal" evidence="3">
    <location>
        <begin position="191"/>
        <end position="291"/>
    </location>
</feature>
<feature type="domain" description="Alcohol dehydrogenase-like N-terminal" evidence="4">
    <location>
        <begin position="24"/>
        <end position="131"/>
    </location>
</feature>
<dbReference type="Pfam" id="PF08240">
    <property type="entry name" value="ADH_N"/>
    <property type="match status" value="1"/>
</dbReference>
<evidence type="ECO:0000259" key="3">
    <source>
        <dbReference type="Pfam" id="PF00107"/>
    </source>
</evidence>
<dbReference type="InterPro" id="IPR013149">
    <property type="entry name" value="ADH-like_C"/>
</dbReference>
<evidence type="ECO:0000259" key="4">
    <source>
        <dbReference type="Pfam" id="PF08240"/>
    </source>
</evidence>
<dbReference type="InterPro" id="IPR036291">
    <property type="entry name" value="NAD(P)-bd_dom_sf"/>
</dbReference>
<keyword evidence="6" id="KW-1185">Reference proteome</keyword>
<comment type="caution">
    <text evidence="5">The sequence shown here is derived from an EMBL/GenBank/DDBJ whole genome shotgun (WGS) entry which is preliminary data.</text>
</comment>
<evidence type="ECO:0000313" key="5">
    <source>
        <dbReference type="EMBL" id="NYD54915.1"/>
    </source>
</evidence>
<gene>
    <name evidence="5" type="ORF">BKA02_001970</name>
</gene>
<dbReference type="GO" id="GO:0016491">
    <property type="term" value="F:oxidoreductase activity"/>
    <property type="evidence" value="ECO:0007669"/>
    <property type="project" value="UniProtKB-KW"/>
</dbReference>
<dbReference type="PANTHER" id="PTHR43401:SF2">
    <property type="entry name" value="L-THREONINE 3-DEHYDROGENASE"/>
    <property type="match status" value="1"/>
</dbReference>
<keyword evidence="2" id="KW-0560">Oxidoreductase</keyword>
<dbReference type="InterPro" id="IPR050129">
    <property type="entry name" value="Zn_alcohol_dh"/>
</dbReference>
<evidence type="ECO:0000313" key="6">
    <source>
        <dbReference type="Proteomes" id="UP000552045"/>
    </source>
</evidence>
<dbReference type="Pfam" id="PF00107">
    <property type="entry name" value="ADH_zinc_N"/>
    <property type="match status" value="1"/>
</dbReference>
<dbReference type="SUPFAM" id="SSF51735">
    <property type="entry name" value="NAD(P)-binding Rossmann-fold domains"/>
    <property type="match status" value="1"/>
</dbReference>
<dbReference type="AlphaFoldDB" id="A0A7Y9EVV8"/>
<proteinExistence type="predicted"/>
<dbReference type="Gene3D" id="3.40.50.720">
    <property type="entry name" value="NAD(P)-binding Rossmann-like Domain"/>
    <property type="match status" value="1"/>
</dbReference>
<protein>
    <submittedName>
        <fullName evidence="5">Threonine dehydrogenase-like Zn-dependent dehydrogenase</fullName>
    </submittedName>
</protein>
<name>A0A7Y9EVV8_9MICO</name>
<sequence>MRALVWHGPGRQRLDEVPPPVAADGDVLIAPALVGICGSDVSAHKGTMGIAQPGAIRGHEFAGVVVESRFPGLEAGARVAVDPVCRCGSCPACARGQDSACHRIEIIGVHRPGALADLVRVPGAQAHRLPDDLDWTAGASAEPLAQAVHDVELAARGGRALGRCLVIGAGGIGGRIVQVLARRAEGAGVHALHVVDPDVRRHALMRARGADEVRAEPEEGSAYDTVFDVVGAPATRRSSLAVTAPGGVVVAVGMAADEAAVSWFDLIRRELTVVGANTFGAADYAAALAILAGIGADDAERSTVIPLEGAAAAFEELAAGRTSPGRTFIAVTD</sequence>
<dbReference type="PANTHER" id="PTHR43401">
    <property type="entry name" value="L-THREONINE 3-DEHYDROGENASE"/>
    <property type="match status" value="1"/>
</dbReference>
<dbReference type="Proteomes" id="UP000552045">
    <property type="component" value="Unassembled WGS sequence"/>
</dbReference>
<dbReference type="EMBL" id="JACCBH010000001">
    <property type="protein sequence ID" value="NYD54915.1"/>
    <property type="molecule type" value="Genomic_DNA"/>
</dbReference>
<evidence type="ECO:0000256" key="2">
    <source>
        <dbReference type="ARBA" id="ARBA00023002"/>
    </source>
</evidence>
<evidence type="ECO:0000256" key="1">
    <source>
        <dbReference type="ARBA" id="ARBA00001947"/>
    </source>
</evidence>
<accession>A0A7Y9EVV8</accession>
<comment type="cofactor">
    <cofactor evidence="1">
        <name>Zn(2+)</name>
        <dbReference type="ChEBI" id="CHEBI:29105"/>
    </cofactor>
</comment>
<dbReference type="InterPro" id="IPR011032">
    <property type="entry name" value="GroES-like_sf"/>
</dbReference>
<reference evidence="5 6" key="1">
    <citation type="submission" date="2020-07" db="EMBL/GenBank/DDBJ databases">
        <title>Sequencing the genomes of 1000 actinobacteria strains.</title>
        <authorList>
            <person name="Klenk H.-P."/>
        </authorList>
    </citation>
    <scope>NUCLEOTIDE SEQUENCE [LARGE SCALE GENOMIC DNA]</scope>
    <source>
        <strain evidence="5 6">DSM 22185</strain>
    </source>
</reference>